<feature type="compositionally biased region" description="Polar residues" evidence="1">
    <location>
        <begin position="9"/>
        <end position="21"/>
    </location>
</feature>
<dbReference type="EMBL" id="BFAA01002160">
    <property type="protein sequence ID" value="GCB72683.1"/>
    <property type="molecule type" value="Genomic_DNA"/>
</dbReference>
<proteinExistence type="predicted"/>
<evidence type="ECO:0000256" key="1">
    <source>
        <dbReference type="SAM" id="MobiDB-lite"/>
    </source>
</evidence>
<accession>A0A401PHR6</accession>
<feature type="region of interest" description="Disordered" evidence="1">
    <location>
        <begin position="1"/>
        <end position="21"/>
    </location>
</feature>
<evidence type="ECO:0000313" key="2">
    <source>
        <dbReference type="EMBL" id="GCB72683.1"/>
    </source>
</evidence>
<protein>
    <submittedName>
        <fullName evidence="2">Uncharacterized protein</fullName>
    </submittedName>
</protein>
<gene>
    <name evidence="2" type="ORF">scyTo_0006419</name>
</gene>
<keyword evidence="3" id="KW-1185">Reference proteome</keyword>
<dbReference type="AlphaFoldDB" id="A0A401PHR6"/>
<dbReference type="Proteomes" id="UP000288216">
    <property type="component" value="Unassembled WGS sequence"/>
</dbReference>
<reference evidence="2 3" key="1">
    <citation type="journal article" date="2018" name="Nat. Ecol. Evol.">
        <title>Shark genomes provide insights into elasmobranch evolution and the origin of vertebrates.</title>
        <authorList>
            <person name="Hara Y"/>
            <person name="Yamaguchi K"/>
            <person name="Onimaru K"/>
            <person name="Kadota M"/>
            <person name="Koyanagi M"/>
            <person name="Keeley SD"/>
            <person name="Tatsumi K"/>
            <person name="Tanaka K"/>
            <person name="Motone F"/>
            <person name="Kageyama Y"/>
            <person name="Nozu R"/>
            <person name="Adachi N"/>
            <person name="Nishimura O"/>
            <person name="Nakagawa R"/>
            <person name="Tanegashima C"/>
            <person name="Kiyatake I"/>
            <person name="Matsumoto R"/>
            <person name="Murakumo K"/>
            <person name="Nishida K"/>
            <person name="Terakita A"/>
            <person name="Kuratani S"/>
            <person name="Sato K"/>
            <person name="Hyodo S Kuraku.S."/>
        </authorList>
    </citation>
    <scope>NUCLEOTIDE SEQUENCE [LARGE SCALE GENOMIC DNA]</scope>
</reference>
<dbReference type="OrthoDB" id="9950071at2759"/>
<comment type="caution">
    <text evidence="2">The sequence shown here is derived from an EMBL/GenBank/DDBJ whole genome shotgun (WGS) entry which is preliminary data.</text>
</comment>
<evidence type="ECO:0000313" key="3">
    <source>
        <dbReference type="Proteomes" id="UP000288216"/>
    </source>
</evidence>
<name>A0A401PHR6_SCYTO</name>
<sequence>MRGSAIDKQINSKNIQDSDNSDAGLSVRCLTICPLQPTLDLAREEINAHSYKPGSGKRDLTHDILQGLSKEGMQWKRQHYQLSTISLMEDENASVEAPKFIAQPERQKVGGTKPVATAVLLPAFRPHPFKKLLQQNKGTTKFQNQAKCLQENNSIKLYHCTSHTPDEQSVQNIAEMASPENHITTSQLLHTTRDGMHQNQDTIQINSLLKENRRTKEITSKHLKEVLFLYLQKTKEMH</sequence>
<organism evidence="2 3">
    <name type="scientific">Scyliorhinus torazame</name>
    <name type="common">Cloudy catshark</name>
    <name type="synonym">Catulus torazame</name>
    <dbReference type="NCBI Taxonomy" id="75743"/>
    <lineage>
        <taxon>Eukaryota</taxon>
        <taxon>Metazoa</taxon>
        <taxon>Chordata</taxon>
        <taxon>Craniata</taxon>
        <taxon>Vertebrata</taxon>
        <taxon>Chondrichthyes</taxon>
        <taxon>Elasmobranchii</taxon>
        <taxon>Galeomorphii</taxon>
        <taxon>Galeoidea</taxon>
        <taxon>Carcharhiniformes</taxon>
        <taxon>Scyliorhinidae</taxon>
        <taxon>Scyliorhinus</taxon>
    </lineage>
</organism>